<evidence type="ECO:0000313" key="1">
    <source>
        <dbReference type="EMBL" id="CAK9869284.1"/>
    </source>
</evidence>
<protein>
    <submittedName>
        <fullName evidence="1">Uncharacterized protein</fullName>
    </submittedName>
</protein>
<sequence>MEEVSRELALKKQLQCTRDRAILWESQMEVLQSTTTEVTFLQQKQQDGLATMVRAMDDAIYEEMKGSANTFTWEMVPTSPRINIEVLAHVNDQLIGDSNGESYFDEETQ</sequence>
<evidence type="ECO:0000313" key="2">
    <source>
        <dbReference type="Proteomes" id="UP001497522"/>
    </source>
</evidence>
<reference evidence="1" key="1">
    <citation type="submission" date="2024-03" db="EMBL/GenBank/DDBJ databases">
        <authorList>
            <consortium name="ELIXIR-Norway"/>
            <consortium name="Elixir Norway"/>
        </authorList>
    </citation>
    <scope>NUCLEOTIDE SEQUENCE</scope>
</reference>
<proteinExistence type="predicted"/>
<dbReference type="EMBL" id="OZ023720">
    <property type="protein sequence ID" value="CAK9869284.1"/>
    <property type="molecule type" value="Genomic_DNA"/>
</dbReference>
<accession>A0ABP1B2H3</accession>
<dbReference type="Proteomes" id="UP001497522">
    <property type="component" value="Chromosome 19"/>
</dbReference>
<keyword evidence="2" id="KW-1185">Reference proteome</keyword>
<name>A0ABP1B2H3_9BRYO</name>
<organism evidence="1 2">
    <name type="scientific">Sphagnum jensenii</name>
    <dbReference type="NCBI Taxonomy" id="128206"/>
    <lineage>
        <taxon>Eukaryota</taxon>
        <taxon>Viridiplantae</taxon>
        <taxon>Streptophyta</taxon>
        <taxon>Embryophyta</taxon>
        <taxon>Bryophyta</taxon>
        <taxon>Sphagnophytina</taxon>
        <taxon>Sphagnopsida</taxon>
        <taxon>Sphagnales</taxon>
        <taxon>Sphagnaceae</taxon>
        <taxon>Sphagnum</taxon>
    </lineage>
</organism>
<gene>
    <name evidence="1" type="ORF">CSSPJE1EN2_LOCUS12042</name>
</gene>